<evidence type="ECO:0000256" key="6">
    <source>
        <dbReference type="ARBA" id="ARBA00023277"/>
    </source>
</evidence>
<evidence type="ECO:0000313" key="13">
    <source>
        <dbReference type="Proteomes" id="UP001209878"/>
    </source>
</evidence>
<comment type="similarity">
    <text evidence="1 8">Belongs to the metallo-dependent hydrolases superfamily. NagA family.</text>
</comment>
<name>A0AAD9NY33_RIDPI</name>
<dbReference type="EMBL" id="JAODUO010000259">
    <property type="protein sequence ID" value="KAK2184621.1"/>
    <property type="molecule type" value="Genomic_DNA"/>
</dbReference>
<feature type="binding site" evidence="10">
    <location>
        <position position="207"/>
    </location>
    <ligand>
        <name>Zn(2+)</name>
        <dbReference type="ChEBI" id="CHEBI:29105"/>
    </ligand>
</feature>
<feature type="binding site" evidence="10">
    <location>
        <position position="140"/>
    </location>
    <ligand>
        <name>Zn(2+)</name>
        <dbReference type="ChEBI" id="CHEBI:29105"/>
    </ligand>
</feature>
<keyword evidence="4 10" id="KW-0479">Metal-binding</keyword>
<feature type="active site" description="Proton donor/acceptor" evidence="9">
    <location>
        <position position="281"/>
    </location>
</feature>
<dbReference type="AlphaFoldDB" id="A0AAD9NY33"/>
<keyword evidence="6 8" id="KW-0119">Carbohydrate metabolism</keyword>
<dbReference type="Proteomes" id="UP001209878">
    <property type="component" value="Unassembled WGS sequence"/>
</dbReference>
<protein>
    <recommendedName>
        <fullName evidence="3 8">N-acetylglucosamine-6-phosphate deacetylase</fullName>
        <ecNumber evidence="2 8">3.5.1.25</ecNumber>
    </recommendedName>
</protein>
<dbReference type="GO" id="GO:0006046">
    <property type="term" value="P:N-acetylglucosamine catabolic process"/>
    <property type="evidence" value="ECO:0007669"/>
    <property type="project" value="TreeGrafter"/>
</dbReference>
<dbReference type="InterPro" id="IPR032466">
    <property type="entry name" value="Metal_Hydrolase"/>
</dbReference>
<dbReference type="InterPro" id="IPR011059">
    <property type="entry name" value="Metal-dep_hydrolase_composite"/>
</dbReference>
<dbReference type="GO" id="GO:0046872">
    <property type="term" value="F:metal ion binding"/>
    <property type="evidence" value="ECO:0007669"/>
    <property type="project" value="UniProtKB-KW"/>
</dbReference>
<evidence type="ECO:0000256" key="2">
    <source>
        <dbReference type="ARBA" id="ARBA00011899"/>
    </source>
</evidence>
<evidence type="ECO:0000259" key="11">
    <source>
        <dbReference type="Pfam" id="PF01979"/>
    </source>
</evidence>
<gene>
    <name evidence="12" type="ORF">NP493_258g06028</name>
</gene>
<dbReference type="SUPFAM" id="SSF51556">
    <property type="entry name" value="Metallo-dependent hydrolases"/>
    <property type="match status" value="1"/>
</dbReference>
<accession>A0AAD9NY33</accession>
<feature type="domain" description="Amidohydrolase-related" evidence="11">
    <location>
        <begin position="60"/>
        <end position="171"/>
    </location>
</feature>
<evidence type="ECO:0000256" key="5">
    <source>
        <dbReference type="ARBA" id="ARBA00022801"/>
    </source>
</evidence>
<dbReference type="InterPro" id="IPR003764">
    <property type="entry name" value="GlcNAc_6-P_deAcase"/>
</dbReference>
<dbReference type="PANTHER" id="PTHR11113">
    <property type="entry name" value="N-ACETYLGLUCOSAMINE-6-PHOSPHATE DEACETYLASE"/>
    <property type="match status" value="1"/>
</dbReference>
<organism evidence="12 13">
    <name type="scientific">Ridgeia piscesae</name>
    <name type="common">Tubeworm</name>
    <dbReference type="NCBI Taxonomy" id="27915"/>
    <lineage>
        <taxon>Eukaryota</taxon>
        <taxon>Metazoa</taxon>
        <taxon>Spiralia</taxon>
        <taxon>Lophotrochozoa</taxon>
        <taxon>Annelida</taxon>
        <taxon>Polychaeta</taxon>
        <taxon>Sedentaria</taxon>
        <taxon>Canalipalpata</taxon>
        <taxon>Sabellida</taxon>
        <taxon>Siboglinidae</taxon>
        <taxon>Ridgeia</taxon>
    </lineage>
</organism>
<evidence type="ECO:0000256" key="9">
    <source>
        <dbReference type="PIRSR" id="PIRSR038994-1"/>
    </source>
</evidence>
<proteinExistence type="inferred from homology"/>
<keyword evidence="5 8" id="KW-0378">Hydrolase</keyword>
<comment type="caution">
    <text evidence="12">The sequence shown here is derived from an EMBL/GenBank/DDBJ whole genome shotgun (WGS) entry which is preliminary data.</text>
</comment>
<dbReference type="EC" id="3.5.1.25" evidence="2 8"/>
<dbReference type="Gene3D" id="2.30.40.10">
    <property type="entry name" value="Urease, subunit C, domain 1"/>
    <property type="match status" value="2"/>
</dbReference>
<comment type="catalytic activity">
    <reaction evidence="7 8">
        <text>N-acetyl-D-glucosamine 6-phosphate + H2O = D-glucosamine 6-phosphate + acetate</text>
        <dbReference type="Rhea" id="RHEA:22936"/>
        <dbReference type="ChEBI" id="CHEBI:15377"/>
        <dbReference type="ChEBI" id="CHEBI:30089"/>
        <dbReference type="ChEBI" id="CHEBI:57513"/>
        <dbReference type="ChEBI" id="CHEBI:58725"/>
        <dbReference type="EC" id="3.5.1.25"/>
    </reaction>
</comment>
<comment type="cofactor">
    <cofactor evidence="10">
        <name>a divalent metal cation</name>
        <dbReference type="ChEBI" id="CHEBI:60240"/>
    </cofactor>
    <text evidence="10">Binds 1 divalent metal cation per subunit.</text>
</comment>
<evidence type="ECO:0000313" key="12">
    <source>
        <dbReference type="EMBL" id="KAK2184621.1"/>
    </source>
</evidence>
<feature type="binding site" evidence="10">
    <location>
        <position position="227"/>
    </location>
    <ligand>
        <name>Zn(2+)</name>
        <dbReference type="ChEBI" id="CHEBI:29105"/>
    </ligand>
</feature>
<dbReference type="PANTHER" id="PTHR11113:SF14">
    <property type="entry name" value="N-ACETYLGLUCOSAMINE-6-PHOSPHATE DEACETYLASE"/>
    <property type="match status" value="1"/>
</dbReference>
<reference evidence="12" key="1">
    <citation type="journal article" date="2023" name="Mol. Biol. Evol.">
        <title>Third-Generation Sequencing Reveals the Adaptive Role of the Epigenome in Three Deep-Sea Polychaetes.</title>
        <authorList>
            <person name="Perez M."/>
            <person name="Aroh O."/>
            <person name="Sun Y."/>
            <person name="Lan Y."/>
            <person name="Juniper S.K."/>
            <person name="Young C.R."/>
            <person name="Angers B."/>
            <person name="Qian P.Y."/>
        </authorList>
    </citation>
    <scope>NUCLEOTIDE SEQUENCE</scope>
    <source>
        <strain evidence="12">R07B-5</strain>
    </source>
</reference>
<evidence type="ECO:0000256" key="1">
    <source>
        <dbReference type="ARBA" id="ARBA00010716"/>
    </source>
</evidence>
<dbReference type="Pfam" id="PF01979">
    <property type="entry name" value="Amidohydro_1"/>
    <property type="match status" value="2"/>
</dbReference>
<evidence type="ECO:0000256" key="7">
    <source>
        <dbReference type="ARBA" id="ARBA00047647"/>
    </source>
</evidence>
<evidence type="ECO:0000256" key="10">
    <source>
        <dbReference type="PIRSR" id="PIRSR038994-3"/>
    </source>
</evidence>
<evidence type="ECO:0000256" key="4">
    <source>
        <dbReference type="ARBA" id="ARBA00022723"/>
    </source>
</evidence>
<dbReference type="PIRSF" id="PIRSF038994">
    <property type="entry name" value="NagA"/>
    <property type="match status" value="1"/>
</dbReference>
<dbReference type="GO" id="GO:0008448">
    <property type="term" value="F:N-acetylglucosamine-6-phosphate deacetylase activity"/>
    <property type="evidence" value="ECO:0007669"/>
    <property type="project" value="UniProtKB-UniRule"/>
</dbReference>
<dbReference type="SUPFAM" id="SSF51338">
    <property type="entry name" value="Composite domain of metallo-dependent hydrolases"/>
    <property type="match status" value="1"/>
</dbReference>
<dbReference type="InterPro" id="IPR006680">
    <property type="entry name" value="Amidohydro-rel"/>
</dbReference>
<sequence length="372" mass="40166">MPAAKEGRITQFRNCLILWDHHLIREDFWIRGGKIIDPEKLFYEEQKAADVVVECHGATIAPGFIDVQINGAFGVDFSVETDDIRAGVAKVAKGLLSHGVTSFCPTIVTSLPDSYRKILPQIERRNGSSKGAGVLGVHLEGPFISPREKGAHTPEYITGFDHGFADLLTMYGSLDMVSILTLAPELDNALDIVQTLVSKGITVSVGHSMANLSEGEGGSEGWSDVHHPLVQCHAAISSPGPTSGWTSHQRPGLVLVTDAIAAMGLGYGVHRLGHQTIEVRDNKAVIAGTDNLCGSIATMNQCIQFLYENTECDKVESLEAATLHPAELLNITDRKGTLDYDTDADFVILDSNSLSLLKTYIDGELVWTSGET</sequence>
<feature type="domain" description="Amidohydrolase-related" evidence="11">
    <location>
        <begin position="280"/>
        <end position="366"/>
    </location>
</feature>
<keyword evidence="13" id="KW-1185">Reference proteome</keyword>
<evidence type="ECO:0000256" key="8">
    <source>
        <dbReference type="PIRNR" id="PIRNR038994"/>
    </source>
</evidence>
<evidence type="ECO:0000256" key="3">
    <source>
        <dbReference type="ARBA" id="ARBA00018029"/>
    </source>
</evidence>
<dbReference type="Gene3D" id="3.20.20.140">
    <property type="entry name" value="Metal-dependent hydrolases"/>
    <property type="match status" value="2"/>
</dbReference>